<name>A0A6P1PY71_9GAMM</name>
<dbReference type="OrthoDB" id="9790745at2"/>
<dbReference type="RefSeq" id="WP_160621505.1">
    <property type="nucleotide sequence ID" value="NZ_CP028271.1"/>
</dbReference>
<evidence type="ECO:0008006" key="3">
    <source>
        <dbReference type="Google" id="ProtNLM"/>
    </source>
</evidence>
<dbReference type="InterPro" id="IPR052552">
    <property type="entry name" value="YeaO-like"/>
</dbReference>
<keyword evidence="2" id="KW-1185">Reference proteome</keyword>
<accession>A0A6P1PY71</accession>
<dbReference type="Pfam" id="PF22752">
    <property type="entry name" value="DUF488-N3i"/>
    <property type="match status" value="1"/>
</dbReference>
<proteinExistence type="predicted"/>
<evidence type="ECO:0000313" key="1">
    <source>
        <dbReference type="EMBL" id="QHM71540.1"/>
    </source>
</evidence>
<dbReference type="AlphaFoldDB" id="A0A6P1PY71"/>
<evidence type="ECO:0000313" key="2">
    <source>
        <dbReference type="Proteomes" id="UP000464053"/>
    </source>
</evidence>
<reference evidence="1 2" key="1">
    <citation type="submission" date="2018-03" db="EMBL/GenBank/DDBJ databases">
        <title>Pantoea intestinalis SRCM103226 isolated form the mealworm.</title>
        <authorList>
            <person name="Jeong D.-Y."/>
            <person name="Kim J.W."/>
        </authorList>
    </citation>
    <scope>NUCLEOTIDE SEQUENCE [LARGE SCALE GENOMIC DNA]</scope>
    <source>
        <strain evidence="1 2">SRCM103226</strain>
    </source>
</reference>
<organism evidence="1 2">
    <name type="scientific">Mixta intestinalis</name>
    <dbReference type="NCBI Taxonomy" id="1615494"/>
    <lineage>
        <taxon>Bacteria</taxon>
        <taxon>Pseudomonadati</taxon>
        <taxon>Pseudomonadota</taxon>
        <taxon>Gammaproteobacteria</taxon>
        <taxon>Enterobacterales</taxon>
        <taxon>Erwiniaceae</taxon>
        <taxon>Mixta</taxon>
    </lineage>
</organism>
<dbReference type="Proteomes" id="UP000464053">
    <property type="component" value="Chromosome"/>
</dbReference>
<dbReference type="EMBL" id="CP028271">
    <property type="protein sequence ID" value="QHM71540.1"/>
    <property type="molecule type" value="Genomic_DNA"/>
</dbReference>
<dbReference type="PANTHER" id="PTHR36849:SF1">
    <property type="entry name" value="CYTOPLASMIC PROTEIN"/>
    <property type="match status" value="1"/>
</dbReference>
<protein>
    <recommendedName>
        <fullName evidence="3">DUF488 domain-containing protein</fullName>
    </recommendedName>
</protein>
<dbReference type="KEGG" id="mint:C7M51_01830"/>
<dbReference type="PANTHER" id="PTHR36849">
    <property type="entry name" value="CYTOPLASMIC PROTEIN-RELATED"/>
    <property type="match status" value="1"/>
</dbReference>
<sequence length="118" mass="13769">MIQCKRVYQPVTEDDGYRVLVDYLWPRGIKKSALMLDEWAKNVAPDPALRKAFHQQEIDFARFSERYCSQLLAAPENWQPLLDKARAGNLTLLFAARDEQHNQARVLAEFLHQRLEAN</sequence>
<gene>
    <name evidence="1" type="ORF">C7M51_01830</name>
</gene>